<dbReference type="PANTHER" id="PTHR30126">
    <property type="entry name" value="HTH-TYPE TRANSCRIPTIONAL REGULATOR"/>
    <property type="match status" value="1"/>
</dbReference>
<gene>
    <name evidence="6" type="ORF">BKK80_26865</name>
</gene>
<evidence type="ECO:0000259" key="5">
    <source>
        <dbReference type="PROSITE" id="PS50931"/>
    </source>
</evidence>
<organism evidence="6 7">
    <name type="scientific">Cupriavidus malaysiensis</name>
    <dbReference type="NCBI Taxonomy" id="367825"/>
    <lineage>
        <taxon>Bacteria</taxon>
        <taxon>Pseudomonadati</taxon>
        <taxon>Pseudomonadota</taxon>
        <taxon>Betaproteobacteria</taxon>
        <taxon>Burkholderiales</taxon>
        <taxon>Burkholderiaceae</taxon>
        <taxon>Cupriavidus</taxon>
    </lineage>
</organism>
<reference evidence="6 7" key="1">
    <citation type="submission" date="2016-10" db="EMBL/GenBank/DDBJ databases">
        <title>Complete genome sequences of three Cupriavidus strains isolated from various Malaysian environments.</title>
        <authorList>
            <person name="Abdullah A.A.-A."/>
            <person name="Shafie N.A.H."/>
            <person name="Lau N.S."/>
        </authorList>
    </citation>
    <scope>NUCLEOTIDE SEQUENCE [LARGE SCALE GENOMIC DNA]</scope>
    <source>
        <strain evidence="6 7">USMAA1020</strain>
    </source>
</reference>
<keyword evidence="4" id="KW-0804">Transcription</keyword>
<keyword evidence="2" id="KW-0805">Transcription regulation</keyword>
<evidence type="ECO:0000256" key="1">
    <source>
        <dbReference type="ARBA" id="ARBA00009437"/>
    </source>
</evidence>
<dbReference type="Gene3D" id="1.10.10.10">
    <property type="entry name" value="Winged helix-like DNA-binding domain superfamily/Winged helix DNA-binding domain"/>
    <property type="match status" value="1"/>
</dbReference>
<comment type="similarity">
    <text evidence="1">Belongs to the LysR transcriptional regulatory family.</text>
</comment>
<dbReference type="PANTHER" id="PTHR30126:SF40">
    <property type="entry name" value="HTH-TYPE TRANSCRIPTIONAL REGULATOR GLTR"/>
    <property type="match status" value="1"/>
</dbReference>
<proteinExistence type="inferred from homology"/>
<dbReference type="SUPFAM" id="SSF46785">
    <property type="entry name" value="Winged helix' DNA-binding domain"/>
    <property type="match status" value="1"/>
</dbReference>
<dbReference type="RefSeq" id="WP_071020299.1">
    <property type="nucleotide sequence ID" value="NZ_CP017755.1"/>
</dbReference>
<dbReference type="InterPro" id="IPR000847">
    <property type="entry name" value="LysR_HTH_N"/>
</dbReference>
<evidence type="ECO:0000313" key="7">
    <source>
        <dbReference type="Proteomes" id="UP000177515"/>
    </source>
</evidence>
<name>A0ABM6FCD1_9BURK</name>
<dbReference type="InterPro" id="IPR036390">
    <property type="entry name" value="WH_DNA-bd_sf"/>
</dbReference>
<evidence type="ECO:0000256" key="2">
    <source>
        <dbReference type="ARBA" id="ARBA00023015"/>
    </source>
</evidence>
<dbReference type="EMBL" id="CP017755">
    <property type="protein sequence ID" value="AOZ09402.1"/>
    <property type="molecule type" value="Genomic_DNA"/>
</dbReference>
<accession>A0ABM6FCD1</accession>
<dbReference type="Pfam" id="PF03466">
    <property type="entry name" value="LysR_substrate"/>
    <property type="match status" value="1"/>
</dbReference>
<dbReference type="InterPro" id="IPR005119">
    <property type="entry name" value="LysR_subst-bd"/>
</dbReference>
<dbReference type="Gene3D" id="3.40.190.290">
    <property type="match status" value="1"/>
</dbReference>
<protein>
    <submittedName>
        <fullName evidence="6">LysR family transcriptional regulator</fullName>
    </submittedName>
</protein>
<keyword evidence="3" id="KW-0238">DNA-binding</keyword>
<feature type="domain" description="HTH lysR-type" evidence="5">
    <location>
        <begin position="1"/>
        <end position="58"/>
    </location>
</feature>
<dbReference type="PROSITE" id="PS50931">
    <property type="entry name" value="HTH_LYSR"/>
    <property type="match status" value="1"/>
</dbReference>
<dbReference type="Pfam" id="PF00126">
    <property type="entry name" value="HTH_1"/>
    <property type="match status" value="1"/>
</dbReference>
<evidence type="ECO:0000313" key="6">
    <source>
        <dbReference type="EMBL" id="AOZ09402.1"/>
    </source>
</evidence>
<dbReference type="Proteomes" id="UP000177515">
    <property type="component" value="Chromosome 2"/>
</dbReference>
<sequence>MDLAELEIFRAVAREQSITRAAKRLERVQSNVTTRVKQLEESLGVALFQRDSKRMILTAEGHRLLGYAEQMLTLAEEARQSMRADAPSGTLRVGSMESAAATLLPRPLGRYHHAWPDVALEIATGTSRFLADAVLAHRLDCAVVAHPGTAVPSAIDVGELGEGLAGTYLCTEDLVLVLPADHPEVRRPEDVALRHLAAFARGCTYRLCAEAWLAEGGEDLRQRLAVREMPSYHAILASVAAGAAVAVVPRSLLDLQRHTAALQCVPVRPVHTFLVRREGFSTSAYEAFQRELLRT</sequence>
<evidence type="ECO:0000256" key="4">
    <source>
        <dbReference type="ARBA" id="ARBA00023163"/>
    </source>
</evidence>
<dbReference type="PRINTS" id="PR00039">
    <property type="entry name" value="HTHLYSR"/>
</dbReference>
<dbReference type="InterPro" id="IPR036388">
    <property type="entry name" value="WH-like_DNA-bd_sf"/>
</dbReference>
<dbReference type="SUPFAM" id="SSF53850">
    <property type="entry name" value="Periplasmic binding protein-like II"/>
    <property type="match status" value="1"/>
</dbReference>
<evidence type="ECO:0000256" key="3">
    <source>
        <dbReference type="ARBA" id="ARBA00023125"/>
    </source>
</evidence>
<keyword evidence="7" id="KW-1185">Reference proteome</keyword>